<name>A0A381Z737_9ZZZZ</name>
<feature type="domain" description="Adenosine deaminase" evidence="5">
    <location>
        <begin position="11"/>
        <end position="328"/>
    </location>
</feature>
<comment type="cofactor">
    <cofactor evidence="1">
        <name>Zn(2+)</name>
        <dbReference type="ChEBI" id="CHEBI:29105"/>
    </cofactor>
</comment>
<accession>A0A381Z737</accession>
<dbReference type="NCBIfam" id="TIGR01430">
    <property type="entry name" value="aden_deam"/>
    <property type="match status" value="1"/>
</dbReference>
<gene>
    <name evidence="6" type="ORF">METZ01_LOCUS137818</name>
</gene>
<dbReference type="GO" id="GO:0000034">
    <property type="term" value="F:adenine deaminase activity"/>
    <property type="evidence" value="ECO:0007669"/>
    <property type="project" value="TreeGrafter"/>
</dbReference>
<evidence type="ECO:0000256" key="3">
    <source>
        <dbReference type="ARBA" id="ARBA00022801"/>
    </source>
</evidence>
<evidence type="ECO:0000313" key="6">
    <source>
        <dbReference type="EMBL" id="SVA84964.1"/>
    </source>
</evidence>
<evidence type="ECO:0000259" key="5">
    <source>
        <dbReference type="Pfam" id="PF00962"/>
    </source>
</evidence>
<dbReference type="GO" id="GO:0043103">
    <property type="term" value="P:hypoxanthine salvage"/>
    <property type="evidence" value="ECO:0007669"/>
    <property type="project" value="TreeGrafter"/>
</dbReference>
<reference evidence="6" key="1">
    <citation type="submission" date="2018-05" db="EMBL/GenBank/DDBJ databases">
        <authorList>
            <person name="Lanie J.A."/>
            <person name="Ng W.-L."/>
            <person name="Kazmierczak K.M."/>
            <person name="Andrzejewski T.M."/>
            <person name="Davidsen T.M."/>
            <person name="Wayne K.J."/>
            <person name="Tettelin H."/>
            <person name="Glass J.I."/>
            <person name="Rusch D."/>
            <person name="Podicherti R."/>
            <person name="Tsui H.-C.T."/>
            <person name="Winkler M.E."/>
        </authorList>
    </citation>
    <scope>NUCLEOTIDE SEQUENCE</scope>
</reference>
<dbReference type="Gene3D" id="3.20.20.140">
    <property type="entry name" value="Metal-dependent hydrolases"/>
    <property type="match status" value="1"/>
</dbReference>
<evidence type="ECO:0000256" key="1">
    <source>
        <dbReference type="ARBA" id="ARBA00001947"/>
    </source>
</evidence>
<protein>
    <recommendedName>
        <fullName evidence="5">Adenosine deaminase domain-containing protein</fullName>
    </recommendedName>
</protein>
<dbReference type="GO" id="GO:0046872">
    <property type="term" value="F:metal ion binding"/>
    <property type="evidence" value="ECO:0007669"/>
    <property type="project" value="UniProtKB-KW"/>
</dbReference>
<organism evidence="6">
    <name type="scientific">marine metagenome</name>
    <dbReference type="NCBI Taxonomy" id="408172"/>
    <lineage>
        <taxon>unclassified sequences</taxon>
        <taxon>metagenomes</taxon>
        <taxon>ecological metagenomes</taxon>
    </lineage>
</organism>
<evidence type="ECO:0000256" key="4">
    <source>
        <dbReference type="ARBA" id="ARBA00022833"/>
    </source>
</evidence>
<dbReference type="AlphaFoldDB" id="A0A381Z737"/>
<feature type="non-terminal residue" evidence="6">
    <location>
        <position position="1"/>
    </location>
</feature>
<keyword evidence="4" id="KW-0862">Zinc</keyword>
<dbReference type="Pfam" id="PF00962">
    <property type="entry name" value="A_deaminase"/>
    <property type="match status" value="1"/>
</dbReference>
<dbReference type="PANTHER" id="PTHR43114">
    <property type="entry name" value="ADENINE DEAMINASE"/>
    <property type="match status" value="1"/>
</dbReference>
<dbReference type="EMBL" id="UINC01020176">
    <property type="protein sequence ID" value="SVA84964.1"/>
    <property type="molecule type" value="Genomic_DNA"/>
</dbReference>
<dbReference type="InterPro" id="IPR001365">
    <property type="entry name" value="A_deaminase_dom"/>
</dbReference>
<dbReference type="PANTHER" id="PTHR43114:SF6">
    <property type="entry name" value="ADENINE DEAMINASE"/>
    <property type="match status" value="1"/>
</dbReference>
<proteinExistence type="predicted"/>
<dbReference type="GO" id="GO:0005829">
    <property type="term" value="C:cytosol"/>
    <property type="evidence" value="ECO:0007669"/>
    <property type="project" value="TreeGrafter"/>
</dbReference>
<dbReference type="SUPFAM" id="SSF51556">
    <property type="entry name" value="Metallo-dependent hydrolases"/>
    <property type="match status" value="1"/>
</dbReference>
<dbReference type="InterPro" id="IPR006330">
    <property type="entry name" value="Ado/ade_deaminase"/>
</dbReference>
<sequence length="342" mass="39264">MNLHEFLRKIPKAELHVHLTGTVFPKTLQKLSRKHAVKLPSHDRIEDLYDRSEFKSILPMLKIAVSVMRDPEDFALVVYETMREAAENGVRYREIFWNPTDHQDIVGLDYETVVDSIIGGLREAEEDFGIMGRLLPSINREESSQLGLEMVQEVLNNPCDEVIGLGMDFLETGHPPEKFWKAYRTAGEGGLHLTAHAGEFGEPWSNVETALDLLKCERIDHGYTIIDNPELLKRCADEQIVFTVVPTNSYYGRTLKVETISKLHPIAQMARRGLRIFPNCDDPPLHHTDPGKAYIDMVEVFGYDLNDIRQFIINSIDGAFVDKSDKKRWRIEWLKEFDSLRS</sequence>
<evidence type="ECO:0000256" key="2">
    <source>
        <dbReference type="ARBA" id="ARBA00022723"/>
    </source>
</evidence>
<feature type="non-terminal residue" evidence="6">
    <location>
        <position position="342"/>
    </location>
</feature>
<keyword evidence="3" id="KW-0378">Hydrolase</keyword>
<dbReference type="InterPro" id="IPR032466">
    <property type="entry name" value="Metal_Hydrolase"/>
</dbReference>
<keyword evidence="2" id="KW-0479">Metal-binding</keyword>
<dbReference type="GO" id="GO:0006146">
    <property type="term" value="P:adenine catabolic process"/>
    <property type="evidence" value="ECO:0007669"/>
    <property type="project" value="TreeGrafter"/>
</dbReference>